<dbReference type="SUPFAM" id="SSF48613">
    <property type="entry name" value="Heme oxygenase-like"/>
    <property type="match status" value="1"/>
</dbReference>
<protein>
    <submittedName>
        <fullName evidence="1">DUF3050 domain-containing protein</fullName>
    </submittedName>
</protein>
<dbReference type="RefSeq" id="WP_379930634.1">
    <property type="nucleotide sequence ID" value="NZ_JBHUMM010000043.1"/>
</dbReference>
<dbReference type="EMBL" id="JBHUMM010000043">
    <property type="protein sequence ID" value="MFD2673078.1"/>
    <property type="molecule type" value="Genomic_DNA"/>
</dbReference>
<evidence type="ECO:0000313" key="1">
    <source>
        <dbReference type="EMBL" id="MFD2673078.1"/>
    </source>
</evidence>
<dbReference type="Gene3D" id="1.20.910.10">
    <property type="entry name" value="Heme oxygenase-like"/>
    <property type="match status" value="1"/>
</dbReference>
<dbReference type="InterPro" id="IPR016084">
    <property type="entry name" value="Haem_Oase-like_multi-hlx"/>
</dbReference>
<dbReference type="InterPro" id="IPR024423">
    <property type="entry name" value="DUF3050"/>
</dbReference>
<comment type="caution">
    <text evidence="1">The sequence shown here is derived from an EMBL/GenBank/DDBJ whole genome shotgun (WGS) entry which is preliminary data.</text>
</comment>
<accession>A0ABW5RDN0</accession>
<dbReference type="Proteomes" id="UP001597497">
    <property type="component" value="Unassembled WGS sequence"/>
</dbReference>
<proteinExistence type="predicted"/>
<gene>
    <name evidence="1" type="ORF">ACFSUC_16020</name>
</gene>
<sequence length="259" mass="30211">MHTEQHTHQTARFEEARQMLLQHRIYSELHTPERVRIFMKHHVFAVWDFMSLLKKLQLSVTSVTVPWMPYAQPSYTRFINEIVLAEESDEDGQGGYVSHFELYLAAMEQTGADTAPIQQFMEEIRAGQSWEAALQHEFIPPSVRKFVGQTLQLAMNGQTHEVASAFFYGREDLIPDMFQALMEEMRTEGADYDRLTYYLQRHIELDGDEHGPLAERLLQDLCGDNRLKEEEAMRVAALSLEARIHLWDGVLEEIERLER</sequence>
<keyword evidence="2" id="KW-1185">Reference proteome</keyword>
<organism evidence="1 2">
    <name type="scientific">Marinicrinis sediminis</name>
    <dbReference type="NCBI Taxonomy" id="1652465"/>
    <lineage>
        <taxon>Bacteria</taxon>
        <taxon>Bacillati</taxon>
        <taxon>Bacillota</taxon>
        <taxon>Bacilli</taxon>
        <taxon>Bacillales</taxon>
        <taxon>Paenibacillaceae</taxon>
    </lineage>
</organism>
<name>A0ABW5RDN0_9BACL</name>
<evidence type="ECO:0000313" key="2">
    <source>
        <dbReference type="Proteomes" id="UP001597497"/>
    </source>
</evidence>
<dbReference type="Pfam" id="PF11251">
    <property type="entry name" value="DUF3050"/>
    <property type="match status" value="1"/>
</dbReference>
<reference evidence="2" key="1">
    <citation type="journal article" date="2019" name="Int. J. Syst. Evol. Microbiol.">
        <title>The Global Catalogue of Microorganisms (GCM) 10K type strain sequencing project: providing services to taxonomists for standard genome sequencing and annotation.</title>
        <authorList>
            <consortium name="The Broad Institute Genomics Platform"/>
            <consortium name="The Broad Institute Genome Sequencing Center for Infectious Disease"/>
            <person name="Wu L."/>
            <person name="Ma J."/>
        </authorList>
    </citation>
    <scope>NUCLEOTIDE SEQUENCE [LARGE SCALE GENOMIC DNA]</scope>
    <source>
        <strain evidence="2">KCTC 33676</strain>
    </source>
</reference>